<dbReference type="GeneID" id="26634570"/>
<name>A0A0K2QRD1_9CAUD</name>
<dbReference type="KEGG" id="vg:26634570"/>
<accession>A0A0K2QRD1</accession>
<reference evidence="1 2" key="1">
    <citation type="submission" date="2015-07" db="EMBL/GenBank/DDBJ databases">
        <title>Two Asian jumbo phage RSL2 and RSF1 infecting the phytopathogen Ralstonia solanacearum share common features related to the phi-KZ-like phages.</title>
        <authorList>
            <person name="Kawasaki T."/>
            <person name="Fujie M."/>
            <person name="Chatchawankanphanich O."/>
            <person name="Ogata H."/>
            <person name="Yamada T."/>
        </authorList>
    </citation>
    <scope>NUCLEOTIDE SEQUENCE [LARGE SCALE GENOMIC DNA]</scope>
    <source>
        <strain evidence="1 2">RSF1</strain>
    </source>
</reference>
<proteinExistence type="predicted"/>
<evidence type="ECO:0000313" key="2">
    <source>
        <dbReference type="Proteomes" id="UP000202583"/>
    </source>
</evidence>
<organism evidence="1 2">
    <name type="scientific">Ralstonia phage RSF1</name>
    <dbReference type="NCBI Taxonomy" id="1689679"/>
    <lineage>
        <taxon>Viruses</taxon>
        <taxon>Duplodnaviria</taxon>
        <taxon>Heunggongvirae</taxon>
        <taxon>Uroviricota</taxon>
        <taxon>Caudoviricetes</taxon>
        <taxon>Chimalliviridae</taxon>
        <taxon>Chiangmaivirus</taxon>
        <taxon>Chiangmaivirus RSF1</taxon>
    </lineage>
</organism>
<keyword evidence="2" id="KW-1185">Reference proteome</keyword>
<sequence length="250" mass="29368">MMFFQDMDNEDQYPMNGTLEEKAVFSLEQMRTRFWWEKKNYLQNRAGGARHTATLLAFGQRSADQMAQHAEAAFQSFLKQAYLTEDGETTDPKYPTDKMINSELRRVRALIILNCSQYMERFAEMMNENPVHWSRDMIYFNLYPYTNWYMNEAYDQTSFVIPKHKLAARTPAELESRIAELASHYGNQDNLRGFSREYLVAQIRDQLIDFLLNGLPFNNDRLQKKSEFGTKPLDEIAASAKEEEPKKVLH</sequence>
<dbReference type="Proteomes" id="UP000202583">
    <property type="component" value="Segment"/>
</dbReference>
<protein>
    <submittedName>
        <fullName evidence="1">Uncharacterized protein</fullName>
    </submittedName>
</protein>
<dbReference type="OrthoDB" id="30563at10239"/>
<evidence type="ECO:0000313" key="1">
    <source>
        <dbReference type="EMBL" id="BAS04901.2"/>
    </source>
</evidence>
<dbReference type="RefSeq" id="YP_009207913.2">
    <property type="nucleotide sequence ID" value="NC_028899.1"/>
</dbReference>
<dbReference type="EMBL" id="AP014927">
    <property type="protein sequence ID" value="BAS04901.2"/>
    <property type="molecule type" value="Genomic_DNA"/>
</dbReference>